<feature type="transmembrane region" description="Helical" evidence="1">
    <location>
        <begin position="95"/>
        <end position="117"/>
    </location>
</feature>
<feature type="transmembrane region" description="Helical" evidence="1">
    <location>
        <begin position="24"/>
        <end position="45"/>
    </location>
</feature>
<evidence type="ECO:0000256" key="1">
    <source>
        <dbReference type="SAM" id="Phobius"/>
    </source>
</evidence>
<feature type="transmembrane region" description="Helical" evidence="1">
    <location>
        <begin position="129"/>
        <end position="154"/>
    </location>
</feature>
<organism evidence="2 3">
    <name type="scientific">Uabimicrobium amorphum</name>
    <dbReference type="NCBI Taxonomy" id="2596890"/>
    <lineage>
        <taxon>Bacteria</taxon>
        <taxon>Pseudomonadati</taxon>
        <taxon>Planctomycetota</taxon>
        <taxon>Candidatus Uabimicrobiia</taxon>
        <taxon>Candidatus Uabimicrobiales</taxon>
        <taxon>Candidatus Uabimicrobiaceae</taxon>
        <taxon>Candidatus Uabimicrobium</taxon>
    </lineage>
</organism>
<proteinExistence type="predicted"/>
<evidence type="ECO:0000313" key="3">
    <source>
        <dbReference type="Proteomes" id="UP000326354"/>
    </source>
</evidence>
<protein>
    <recommendedName>
        <fullName evidence="4">Glycerophosphoryl diester phosphodiesterase membrane domain-containing protein</fullName>
    </recommendedName>
</protein>
<keyword evidence="1" id="KW-0812">Transmembrane</keyword>
<keyword evidence="1" id="KW-1133">Transmembrane helix</keyword>
<reference evidence="2 3" key="1">
    <citation type="submission" date="2019-08" db="EMBL/GenBank/DDBJ databases">
        <title>Complete genome sequence of Candidatus Uab amorphum.</title>
        <authorList>
            <person name="Shiratori T."/>
            <person name="Suzuki S."/>
            <person name="Kakizawa Y."/>
            <person name="Ishida K."/>
        </authorList>
    </citation>
    <scope>NUCLEOTIDE SEQUENCE [LARGE SCALE GENOMIC DNA]</scope>
    <source>
        <strain evidence="2 3">SRT547</strain>
    </source>
</reference>
<feature type="transmembrane region" description="Helical" evidence="1">
    <location>
        <begin position="219"/>
        <end position="241"/>
    </location>
</feature>
<keyword evidence="3" id="KW-1185">Reference proteome</keyword>
<feature type="transmembrane region" description="Helical" evidence="1">
    <location>
        <begin position="175"/>
        <end position="199"/>
    </location>
</feature>
<gene>
    <name evidence="2" type="ORF">UABAM_04434</name>
</gene>
<dbReference type="EMBL" id="AP019860">
    <property type="protein sequence ID" value="BBM86048.1"/>
    <property type="molecule type" value="Genomic_DNA"/>
</dbReference>
<evidence type="ECO:0008006" key="4">
    <source>
        <dbReference type="Google" id="ProtNLM"/>
    </source>
</evidence>
<evidence type="ECO:0000313" key="2">
    <source>
        <dbReference type="EMBL" id="BBM86048.1"/>
    </source>
</evidence>
<dbReference type="Proteomes" id="UP000326354">
    <property type="component" value="Chromosome"/>
</dbReference>
<sequence length="250" mass="28302">MNDFTISGIQDFFKRSLRLAINRYFFVAVILVAFAIFINICVEIFANEPVIHIPIAILGMALEIFVSAMILYGLHHVYTKKTFSFSSAIERGITSIFAMFMIIFPLVFTLTLAYLALDMAKSMSAIYRYAIIGLFLYVSVRLVVCTPVVLPIVVMEDVTSIGAIRRSFSLTKGCWWKVYFWFGSMLFGLILCVVGYFAIMRLQINGVRLSLYLGALETFCLHLVVFSCISILFHSSAIVIYNHLLSRGKK</sequence>
<feature type="transmembrane region" description="Helical" evidence="1">
    <location>
        <begin position="51"/>
        <end position="74"/>
    </location>
</feature>
<keyword evidence="1" id="KW-0472">Membrane</keyword>
<dbReference type="RefSeq" id="WP_151970126.1">
    <property type="nucleotide sequence ID" value="NZ_AP019860.1"/>
</dbReference>
<accession>A0A5S9F4Y4</accession>
<dbReference type="AlphaFoldDB" id="A0A5S9F4Y4"/>
<name>A0A5S9F4Y4_UABAM</name>
<dbReference type="KEGG" id="uam:UABAM_04434"/>